<sequence>MSYRKHSRGFTLVELLVVIAIIGILVGLLLPAVQAAREAARRMSCSNNFKQIGLALHNYHSAYMQLPTHGTGTGLAPGAGGWGDPTPIEGASHQRLSMLVGLLPFFEQQALWDQIANPNTDFITTPPVSGRWNPMGPVPQDEFDYIPWMTEIPTLRCPSDPGVGAPAQGRTNYGACMGDSCHSGLAHGWSNWTLSGIDSFMAPFVRAADRGTFAFRRATKFRDILDGLSNTIAMGEIVTELGDRDIRGAVSLGNGEDNFAIGSNMPQANPMHCSDTGQISPDRPRFWSRGSDGGTPPPFLVSGYPVTRGMMWASYLPSVQQVMTILPPNRELCGPNLLVVPGVYGPSSQHQGGCHILMGDGAVKFITDSIEAGTPNAPVISQPNVPGSQSPYGLWGALGTRASREVIDEAL</sequence>
<dbReference type="Gene3D" id="3.30.700.10">
    <property type="entry name" value="Glycoprotein, Type 4 Pilin"/>
    <property type="match status" value="1"/>
</dbReference>
<evidence type="ECO:0000256" key="1">
    <source>
        <dbReference type="SAM" id="MobiDB-lite"/>
    </source>
</evidence>
<evidence type="ECO:0000259" key="2">
    <source>
        <dbReference type="Pfam" id="PF07596"/>
    </source>
</evidence>
<feature type="region of interest" description="Disordered" evidence="1">
    <location>
        <begin position="274"/>
        <end position="294"/>
    </location>
</feature>
<feature type="domain" description="DUF1559" evidence="2">
    <location>
        <begin position="34"/>
        <end position="372"/>
    </location>
</feature>
<dbReference type="NCBIfam" id="TIGR04294">
    <property type="entry name" value="pre_pil_HX9DG"/>
    <property type="match status" value="1"/>
</dbReference>
<dbReference type="InterPro" id="IPR011453">
    <property type="entry name" value="DUF1559"/>
</dbReference>
<dbReference type="InterPro" id="IPR045584">
    <property type="entry name" value="Pilin-like"/>
</dbReference>
<dbReference type="EMBL" id="CP036264">
    <property type="protein sequence ID" value="QEF98915.1"/>
    <property type="molecule type" value="Genomic_DNA"/>
</dbReference>
<dbReference type="InterPro" id="IPR027558">
    <property type="entry name" value="Pre_pil_HX9DG_C"/>
</dbReference>
<accession>A0A5B9MH75</accession>
<dbReference type="PANTHER" id="PTHR30093">
    <property type="entry name" value="GENERAL SECRETION PATHWAY PROTEIN G"/>
    <property type="match status" value="1"/>
</dbReference>
<name>A0A5B9MH75_9BACT</name>
<dbReference type="KEGG" id="smam:Mal15_29730"/>
<dbReference type="InterPro" id="IPR012902">
    <property type="entry name" value="N_methyl_site"/>
</dbReference>
<dbReference type="Pfam" id="PF07963">
    <property type="entry name" value="N_methyl"/>
    <property type="match status" value="1"/>
</dbReference>
<dbReference type="AlphaFoldDB" id="A0A5B9MH75"/>
<dbReference type="PROSITE" id="PS00409">
    <property type="entry name" value="PROKAR_NTER_METHYL"/>
    <property type="match status" value="1"/>
</dbReference>
<dbReference type="Pfam" id="PF07596">
    <property type="entry name" value="SBP_bac_10"/>
    <property type="match status" value="1"/>
</dbReference>
<gene>
    <name evidence="3" type="ORF">Mal15_29730</name>
</gene>
<keyword evidence="4" id="KW-1185">Reference proteome</keyword>
<organism evidence="3 4">
    <name type="scientific">Stieleria maiorica</name>
    <dbReference type="NCBI Taxonomy" id="2795974"/>
    <lineage>
        <taxon>Bacteria</taxon>
        <taxon>Pseudomonadati</taxon>
        <taxon>Planctomycetota</taxon>
        <taxon>Planctomycetia</taxon>
        <taxon>Pirellulales</taxon>
        <taxon>Pirellulaceae</taxon>
        <taxon>Stieleria</taxon>
    </lineage>
</organism>
<dbReference type="Proteomes" id="UP000321353">
    <property type="component" value="Chromosome"/>
</dbReference>
<dbReference type="PANTHER" id="PTHR30093:SF2">
    <property type="entry name" value="TYPE II SECRETION SYSTEM PROTEIN H"/>
    <property type="match status" value="1"/>
</dbReference>
<dbReference type="SUPFAM" id="SSF54523">
    <property type="entry name" value="Pili subunits"/>
    <property type="match status" value="1"/>
</dbReference>
<reference evidence="3 4" key="1">
    <citation type="submission" date="2019-02" db="EMBL/GenBank/DDBJ databases">
        <title>Planctomycetal bacteria perform biofilm scaping via a novel small molecule.</title>
        <authorList>
            <person name="Jeske O."/>
            <person name="Boedeker C."/>
            <person name="Wiegand S."/>
            <person name="Breitling P."/>
            <person name="Kallscheuer N."/>
            <person name="Jogler M."/>
            <person name="Rohde M."/>
            <person name="Petersen J."/>
            <person name="Medema M.H."/>
            <person name="Surup F."/>
            <person name="Jogler C."/>
        </authorList>
    </citation>
    <scope>NUCLEOTIDE SEQUENCE [LARGE SCALE GENOMIC DNA]</scope>
    <source>
        <strain evidence="3 4">Mal15</strain>
    </source>
</reference>
<evidence type="ECO:0000313" key="3">
    <source>
        <dbReference type="EMBL" id="QEF98915.1"/>
    </source>
</evidence>
<dbReference type="NCBIfam" id="TIGR02532">
    <property type="entry name" value="IV_pilin_GFxxxE"/>
    <property type="match status" value="1"/>
</dbReference>
<dbReference type="RefSeq" id="WP_147868390.1">
    <property type="nucleotide sequence ID" value="NZ_CP036264.1"/>
</dbReference>
<evidence type="ECO:0000313" key="4">
    <source>
        <dbReference type="Proteomes" id="UP000321353"/>
    </source>
</evidence>
<protein>
    <recommendedName>
        <fullName evidence="2">DUF1559 domain-containing protein</fullName>
    </recommendedName>
</protein>
<proteinExistence type="predicted"/>